<evidence type="ECO:0000313" key="2">
    <source>
        <dbReference type="EMBL" id="QBP41515.1"/>
    </source>
</evidence>
<dbReference type="Pfam" id="PF01527">
    <property type="entry name" value="HTH_Tnp_1"/>
    <property type="match status" value="1"/>
</dbReference>
<name>A0A4V1AN47_9BACL</name>
<reference evidence="2 3" key="1">
    <citation type="submission" date="2019-03" db="EMBL/GenBank/DDBJ databases">
        <title>Complete genome sequence of Paenisporosarcina antarctica CGMCC 1.6503T.</title>
        <authorList>
            <person name="Rong J.-C."/>
            <person name="Chi N.-Y."/>
            <person name="Zhang Q.-F."/>
        </authorList>
    </citation>
    <scope>NUCLEOTIDE SEQUENCE [LARGE SCALE GENOMIC DNA]</scope>
    <source>
        <strain evidence="2 3">CGMCC 1.6503</strain>
    </source>
</reference>
<dbReference type="OrthoDB" id="4379323at2"/>
<dbReference type="Gene3D" id="1.10.10.60">
    <property type="entry name" value="Homeodomain-like"/>
    <property type="match status" value="1"/>
</dbReference>
<dbReference type="SUPFAM" id="SSF46689">
    <property type="entry name" value="Homeodomain-like"/>
    <property type="match status" value="1"/>
</dbReference>
<dbReference type="Proteomes" id="UP000294292">
    <property type="component" value="Chromosome"/>
</dbReference>
<protein>
    <submittedName>
        <fullName evidence="2">Transposase</fullName>
    </submittedName>
</protein>
<dbReference type="EMBL" id="CP038015">
    <property type="protein sequence ID" value="QBP41515.1"/>
    <property type="molecule type" value="Genomic_DNA"/>
</dbReference>
<evidence type="ECO:0000313" key="3">
    <source>
        <dbReference type="Proteomes" id="UP000294292"/>
    </source>
</evidence>
<dbReference type="GO" id="GO:0006313">
    <property type="term" value="P:DNA transposition"/>
    <property type="evidence" value="ECO:0007669"/>
    <property type="project" value="InterPro"/>
</dbReference>
<dbReference type="GO" id="GO:0003677">
    <property type="term" value="F:DNA binding"/>
    <property type="evidence" value="ECO:0007669"/>
    <property type="project" value="InterPro"/>
</dbReference>
<dbReference type="InterPro" id="IPR002514">
    <property type="entry name" value="Transposase_8"/>
</dbReference>
<dbReference type="InterPro" id="IPR009057">
    <property type="entry name" value="Homeodomain-like_sf"/>
</dbReference>
<sequence length="96" mass="11271">MGNHHTPEYKEYVAKLIVEENRVAKQLCRELDLSVGTVAGWVRKYRDKKNVTVTPDLVTPAELEKRETAYEKRIRELEEENAILKKAMHIFTKNQM</sequence>
<dbReference type="AlphaFoldDB" id="A0A4V1AN47"/>
<dbReference type="RefSeq" id="WP_134210122.1">
    <property type="nucleotide sequence ID" value="NZ_CP038015.1"/>
</dbReference>
<feature type="coiled-coil region" evidence="1">
    <location>
        <begin position="60"/>
        <end position="94"/>
    </location>
</feature>
<evidence type="ECO:0000256" key="1">
    <source>
        <dbReference type="SAM" id="Coils"/>
    </source>
</evidence>
<accession>A0A4V1AN47</accession>
<proteinExistence type="predicted"/>
<dbReference type="KEGG" id="panc:E2636_10355"/>
<keyword evidence="1" id="KW-0175">Coiled coil</keyword>
<gene>
    <name evidence="2" type="ORF">E2636_10355</name>
</gene>
<dbReference type="GO" id="GO:0004803">
    <property type="term" value="F:transposase activity"/>
    <property type="evidence" value="ECO:0007669"/>
    <property type="project" value="InterPro"/>
</dbReference>
<organism evidence="2 3">
    <name type="scientific">Paenisporosarcina antarctica</name>
    <dbReference type="NCBI Taxonomy" id="417367"/>
    <lineage>
        <taxon>Bacteria</taxon>
        <taxon>Bacillati</taxon>
        <taxon>Bacillota</taxon>
        <taxon>Bacilli</taxon>
        <taxon>Bacillales</taxon>
        <taxon>Caryophanaceae</taxon>
        <taxon>Paenisporosarcina</taxon>
    </lineage>
</organism>
<keyword evidence="3" id="KW-1185">Reference proteome</keyword>